<dbReference type="Proteomes" id="UP001500571">
    <property type="component" value="Unassembled WGS sequence"/>
</dbReference>
<keyword evidence="2" id="KW-1133">Transmembrane helix</keyword>
<feature type="transmembrane region" description="Helical" evidence="2">
    <location>
        <begin position="358"/>
        <end position="379"/>
    </location>
</feature>
<proteinExistence type="predicted"/>
<feature type="transmembrane region" description="Helical" evidence="2">
    <location>
        <begin position="326"/>
        <end position="352"/>
    </location>
</feature>
<evidence type="ECO:0000313" key="3">
    <source>
        <dbReference type="EMBL" id="GAA1961912.1"/>
    </source>
</evidence>
<sequence length="415" mass="43178">MSWAGWIMSRLVVLALLVADPALGNDTKYWSGVLGLGRGVDVTLVEYPVPAYAVLWVPVQLTRLVGGTPAVTFVLLFLALDAAFHALLVRHRPSGRLALAGELTWIASAPALGAVSAVHFDIVTGVLVGAALVLGARSSGAGAALATVAAGIKYWPAIVLPAIVLGARSRGRAAWTVVLVGAALAGGSLAIADAHRLFTPLTWQGERGLQLESVAATPAVVGHLVDPGRFRVAFTDHQSFEMFGPGTAVALTAATVGSGLLVALLGVLWWRGRHFQGAEVLVWTTLTATTGFIVVDKVFSPQYLLWLTPIAAAGLLRVRPSERARLAAWSVGLVAACVATQLGPVLGLWWIVDSRGGVAVATVLLVARNALMVGLFAYAGVRALHLAKQDERYDVAGAPGPPDDSSDRATAAIIS</sequence>
<reference evidence="3 4" key="1">
    <citation type="journal article" date="2019" name="Int. J. Syst. Evol. Microbiol.">
        <title>The Global Catalogue of Microorganisms (GCM) 10K type strain sequencing project: providing services to taxonomists for standard genome sequencing and annotation.</title>
        <authorList>
            <consortium name="The Broad Institute Genomics Platform"/>
            <consortium name="The Broad Institute Genome Sequencing Center for Infectious Disease"/>
            <person name="Wu L."/>
            <person name="Ma J."/>
        </authorList>
    </citation>
    <scope>NUCLEOTIDE SEQUENCE [LARGE SCALE GENOMIC DNA]</scope>
    <source>
        <strain evidence="3 4">JCM 15309</strain>
    </source>
</reference>
<protein>
    <submittedName>
        <fullName evidence="3">Glycosyltransferase family 87 protein</fullName>
    </submittedName>
</protein>
<evidence type="ECO:0000256" key="2">
    <source>
        <dbReference type="SAM" id="Phobius"/>
    </source>
</evidence>
<feature type="transmembrane region" description="Helical" evidence="2">
    <location>
        <begin position="110"/>
        <end position="135"/>
    </location>
</feature>
<dbReference type="EMBL" id="BAAAPB010000002">
    <property type="protein sequence ID" value="GAA1961912.1"/>
    <property type="molecule type" value="Genomic_DNA"/>
</dbReference>
<gene>
    <name evidence="3" type="ORF">GCM10009798_22080</name>
</gene>
<feature type="transmembrane region" description="Helical" evidence="2">
    <location>
        <begin position="141"/>
        <end position="166"/>
    </location>
</feature>
<feature type="transmembrane region" description="Helical" evidence="2">
    <location>
        <begin position="70"/>
        <end position="89"/>
    </location>
</feature>
<name>A0ABN2R1N3_9ACTN</name>
<feature type="transmembrane region" description="Helical" evidence="2">
    <location>
        <begin position="277"/>
        <end position="295"/>
    </location>
</feature>
<comment type="caution">
    <text evidence="3">The sequence shown here is derived from an EMBL/GenBank/DDBJ whole genome shotgun (WGS) entry which is preliminary data.</text>
</comment>
<evidence type="ECO:0000313" key="4">
    <source>
        <dbReference type="Proteomes" id="UP001500571"/>
    </source>
</evidence>
<organism evidence="3 4">
    <name type="scientific">Nocardioides panacihumi</name>
    <dbReference type="NCBI Taxonomy" id="400774"/>
    <lineage>
        <taxon>Bacteria</taxon>
        <taxon>Bacillati</taxon>
        <taxon>Actinomycetota</taxon>
        <taxon>Actinomycetes</taxon>
        <taxon>Propionibacteriales</taxon>
        <taxon>Nocardioidaceae</taxon>
        <taxon>Nocardioides</taxon>
    </lineage>
</organism>
<feature type="transmembrane region" description="Helical" evidence="2">
    <location>
        <begin position="248"/>
        <end position="270"/>
    </location>
</feature>
<accession>A0ABN2R1N3</accession>
<keyword evidence="2" id="KW-0472">Membrane</keyword>
<keyword evidence="2" id="KW-0812">Transmembrane</keyword>
<feature type="region of interest" description="Disordered" evidence="1">
    <location>
        <begin position="395"/>
        <end position="415"/>
    </location>
</feature>
<feature type="transmembrane region" description="Helical" evidence="2">
    <location>
        <begin position="173"/>
        <end position="192"/>
    </location>
</feature>
<keyword evidence="4" id="KW-1185">Reference proteome</keyword>
<feature type="transmembrane region" description="Helical" evidence="2">
    <location>
        <begin position="301"/>
        <end position="319"/>
    </location>
</feature>
<evidence type="ECO:0000256" key="1">
    <source>
        <dbReference type="SAM" id="MobiDB-lite"/>
    </source>
</evidence>